<feature type="compositionally biased region" description="Gly residues" evidence="2">
    <location>
        <begin position="812"/>
        <end position="829"/>
    </location>
</feature>
<evidence type="ECO:0000313" key="4">
    <source>
        <dbReference type="EMBL" id="GLC61883.1"/>
    </source>
</evidence>
<feature type="compositionally biased region" description="Low complexity" evidence="2">
    <location>
        <begin position="663"/>
        <end position="679"/>
    </location>
</feature>
<reference evidence="4 5" key="1">
    <citation type="journal article" date="2023" name="Commun. Biol.">
        <title>Reorganization of the ancestral sex-determining regions during the evolution of trioecy in Pleodorina starrii.</title>
        <authorList>
            <person name="Takahashi K."/>
            <person name="Suzuki S."/>
            <person name="Kawai-Toyooka H."/>
            <person name="Yamamoto K."/>
            <person name="Hamaji T."/>
            <person name="Ootsuki R."/>
            <person name="Yamaguchi H."/>
            <person name="Kawachi M."/>
            <person name="Higashiyama T."/>
            <person name="Nozaki H."/>
        </authorList>
    </citation>
    <scope>NUCLEOTIDE SEQUENCE [LARGE SCALE GENOMIC DNA]</scope>
    <source>
        <strain evidence="4 5">NIES-4479</strain>
    </source>
</reference>
<feature type="compositionally biased region" description="Gly residues" evidence="2">
    <location>
        <begin position="690"/>
        <end position="699"/>
    </location>
</feature>
<dbReference type="PROSITE" id="PS51061">
    <property type="entry name" value="R3H"/>
    <property type="match status" value="1"/>
</dbReference>
<feature type="compositionally biased region" description="Acidic residues" evidence="2">
    <location>
        <begin position="680"/>
        <end position="689"/>
    </location>
</feature>
<dbReference type="InterPro" id="IPR001374">
    <property type="entry name" value="R3H_dom"/>
</dbReference>
<feature type="repeat" description="ANK" evidence="1">
    <location>
        <begin position="351"/>
        <end position="383"/>
    </location>
</feature>
<organism evidence="4 5">
    <name type="scientific">Pleodorina starrii</name>
    <dbReference type="NCBI Taxonomy" id="330485"/>
    <lineage>
        <taxon>Eukaryota</taxon>
        <taxon>Viridiplantae</taxon>
        <taxon>Chlorophyta</taxon>
        <taxon>core chlorophytes</taxon>
        <taxon>Chlorophyceae</taxon>
        <taxon>CS clade</taxon>
        <taxon>Chlamydomonadales</taxon>
        <taxon>Volvocaceae</taxon>
        <taxon>Pleodorina</taxon>
    </lineage>
</organism>
<feature type="compositionally biased region" description="Basic residues" evidence="2">
    <location>
        <begin position="797"/>
        <end position="807"/>
    </location>
</feature>
<sequence length="1052" mass="104690">MPAYVPPALRGVAGQQADGKPRLGDRIWRVTLEYTAGGPFDVTECPETLIESADCDQPADVTVRHFELPSEASTTELRELLNWFSKASAAASEQQPQGDARCQLLFPPTLSKDARKHIHQLAQTLRLPTFSKGLGDDRRLMVHGVAFRDTPEMEAEVAAVAARRRAPAAIRERAKQIWKWCQADGGALWSLSLGELEESLLSAPNETALPPAVKDLLERREHGTALIAAIRAGDTPAALAVLEAHPRAAWIRDDAPATTPPTPPPPPPAPPAAAAAPAAAGAAAPAAAAAGPSAAGAGSSAGGGGGASASAGPGAEGPGYYPLHLAALAGMGEVVDKISAQPGAVEQRDRNYATPLKVAKKAGQAAMVDILLRHGAKDYEVNQAAHKTAAMGIPTPPARGGASGRRVSSSHGGSPHVGSPANASSPHASGSLGSSYMAAHAAARQRRLSSDTGRGPHSLPNPQLHHQGQQHGQANHHGPSGLGAGQQGQQGHHRGGGGSGRRSLDEHHNREHHNRDHHNRDHHHQGQGHGQGNQQQHHHHHPPPPPPPPTNDPTLNPFAVLAGEARSGASSRRSSAGGLPPRPPSEGSAAAGGGGGTAGAGSDSDSSAGGGGGNRVGAGGRTRAGGNSRCQLPPIQSGEVSEENVMAALTAMGLSAKPGLPTAPEAPEEIGGAAAAEAAGSDDDEEDDGGGAAGGGAGGEDAPKKRKTRRGRRGRGSRRHSSATTDEVMSAAVAAAASAAAVDPTAPLPPVQPHHRAVGGPASIGADSSDRSGLTDGSESDGSASGSKTRRGGQPARARRHERRRAARVSGADGGGDRPSGGAGGGRRGSGAEYASFHQGHAGGTGRGGAGAGGHYHVYGSAHHGHADDATSWRRDPAAAPPAGPTPIAVAAAVAAATTSASPSPLRGGHDEPRQPASAGGRPPAARRMSGPGVPVAAPGAAAAGGGTTSSSGALPEAPGSPFHYGGAHGSREHVAAGPTTGVGFGFGRGRGRGLPPSAPGAPSQGGGVPSAPGSPLRPPVASNGSQPHVRTAVPPPPPPAAAGGSAGAGNP</sequence>
<keyword evidence="5" id="KW-1185">Reference proteome</keyword>
<feature type="compositionally biased region" description="Basic residues" evidence="2">
    <location>
        <begin position="510"/>
        <end position="526"/>
    </location>
</feature>
<protein>
    <recommendedName>
        <fullName evidence="3">R3H domain-containing protein</fullName>
    </recommendedName>
</protein>
<feature type="compositionally biased region" description="Gly residues" evidence="2">
    <location>
        <begin position="841"/>
        <end position="854"/>
    </location>
</feature>
<dbReference type="GO" id="GO:0003676">
    <property type="term" value="F:nucleic acid binding"/>
    <property type="evidence" value="ECO:0007669"/>
    <property type="project" value="UniProtKB-UniRule"/>
</dbReference>
<feature type="compositionally biased region" description="Low complexity" evidence="2">
    <location>
        <begin position="398"/>
        <end position="435"/>
    </location>
</feature>
<gene>
    <name evidence="4" type="primary">PLEST004732</name>
    <name evidence="4" type="ORF">PLESTB_001814300</name>
</gene>
<feature type="compositionally biased region" description="Gly residues" evidence="2">
    <location>
        <begin position="608"/>
        <end position="623"/>
    </location>
</feature>
<feature type="compositionally biased region" description="Gly residues" evidence="2">
    <location>
        <begin position="590"/>
        <end position="599"/>
    </location>
</feature>
<name>A0A9W6C0X9_9CHLO</name>
<feature type="compositionally biased region" description="Low complexity" evidence="2">
    <location>
        <begin position="722"/>
        <end position="742"/>
    </location>
</feature>
<dbReference type="AlphaFoldDB" id="A0A9W6C0X9"/>
<evidence type="ECO:0000256" key="1">
    <source>
        <dbReference type="PROSITE-ProRule" id="PRU00023"/>
    </source>
</evidence>
<feature type="region of interest" description="Disordered" evidence="2">
    <location>
        <begin position="253"/>
        <end position="277"/>
    </location>
</feature>
<feature type="region of interest" description="Disordered" evidence="2">
    <location>
        <begin position="388"/>
        <end position="643"/>
    </location>
</feature>
<evidence type="ECO:0000256" key="2">
    <source>
        <dbReference type="SAM" id="MobiDB-lite"/>
    </source>
</evidence>
<proteinExistence type="predicted"/>
<feature type="region of interest" description="Disordered" evidence="2">
    <location>
        <begin position="655"/>
        <end position="1052"/>
    </location>
</feature>
<keyword evidence="1" id="KW-0040">ANK repeat</keyword>
<dbReference type="EMBL" id="BRXU01000054">
    <property type="protein sequence ID" value="GLC61883.1"/>
    <property type="molecule type" value="Genomic_DNA"/>
</dbReference>
<feature type="compositionally biased region" description="Low complexity" evidence="2">
    <location>
        <begin position="915"/>
        <end position="942"/>
    </location>
</feature>
<dbReference type="InterPro" id="IPR036867">
    <property type="entry name" value="R3H_dom_sf"/>
</dbReference>
<dbReference type="Proteomes" id="UP001165080">
    <property type="component" value="Unassembled WGS sequence"/>
</dbReference>
<dbReference type="InterPro" id="IPR036770">
    <property type="entry name" value="Ankyrin_rpt-contain_sf"/>
</dbReference>
<evidence type="ECO:0000259" key="3">
    <source>
        <dbReference type="PROSITE" id="PS51061"/>
    </source>
</evidence>
<dbReference type="PROSITE" id="PS50088">
    <property type="entry name" value="ANK_REPEAT"/>
    <property type="match status" value="1"/>
</dbReference>
<dbReference type="InterPro" id="IPR002110">
    <property type="entry name" value="Ankyrin_rpt"/>
</dbReference>
<dbReference type="SUPFAM" id="SSF82708">
    <property type="entry name" value="R3H domain"/>
    <property type="match status" value="1"/>
</dbReference>
<dbReference type="SUPFAM" id="SSF48403">
    <property type="entry name" value="Ankyrin repeat"/>
    <property type="match status" value="1"/>
</dbReference>
<dbReference type="Gene3D" id="3.30.1370.50">
    <property type="entry name" value="R3H-like domain"/>
    <property type="match status" value="1"/>
</dbReference>
<feature type="compositionally biased region" description="Basic residues" evidence="2">
    <location>
        <begin position="704"/>
        <end position="721"/>
    </location>
</feature>
<feature type="region of interest" description="Disordered" evidence="2">
    <location>
        <begin position="291"/>
        <end position="312"/>
    </location>
</feature>
<feature type="compositionally biased region" description="Pro residues" evidence="2">
    <location>
        <begin position="258"/>
        <end position="271"/>
    </location>
</feature>
<comment type="caution">
    <text evidence="4">The sequence shown here is derived from an EMBL/GenBank/DDBJ whole genome shotgun (WGS) entry which is preliminary data.</text>
</comment>
<feature type="compositionally biased region" description="Basic and acidic residues" evidence="2">
    <location>
        <begin position="865"/>
        <end position="877"/>
    </location>
</feature>
<feature type="compositionally biased region" description="Low complexity" evidence="2">
    <location>
        <begin position="776"/>
        <end position="787"/>
    </location>
</feature>
<accession>A0A9W6C0X9</accession>
<dbReference type="Pfam" id="PF01424">
    <property type="entry name" value="R3H"/>
    <property type="match status" value="1"/>
</dbReference>
<feature type="compositionally biased region" description="Low complexity" evidence="2">
    <location>
        <begin position="562"/>
        <end position="589"/>
    </location>
</feature>
<feature type="compositionally biased region" description="Low complexity" evidence="2">
    <location>
        <begin position="460"/>
        <end position="479"/>
    </location>
</feature>
<feature type="compositionally biased region" description="Low complexity" evidence="2">
    <location>
        <begin position="886"/>
        <end position="905"/>
    </location>
</feature>
<feature type="domain" description="R3H" evidence="3">
    <location>
        <begin position="71"/>
        <end position="146"/>
    </location>
</feature>
<dbReference type="Gene3D" id="1.25.40.20">
    <property type="entry name" value="Ankyrin repeat-containing domain"/>
    <property type="match status" value="1"/>
</dbReference>
<evidence type="ECO:0000313" key="5">
    <source>
        <dbReference type="Proteomes" id="UP001165080"/>
    </source>
</evidence>